<proteinExistence type="predicted"/>
<feature type="domain" description="Secretion system C-terminal sorting" evidence="2">
    <location>
        <begin position="136"/>
        <end position="213"/>
    </location>
</feature>
<dbReference type="Proteomes" id="UP000474777">
    <property type="component" value="Unassembled WGS sequence"/>
</dbReference>
<dbReference type="Gene3D" id="2.60.40.10">
    <property type="entry name" value="Immunoglobulins"/>
    <property type="match status" value="1"/>
</dbReference>
<gene>
    <name evidence="3" type="ORF">GXP69_08665</name>
</gene>
<keyword evidence="1" id="KW-0732">Signal</keyword>
<evidence type="ECO:0000313" key="3">
    <source>
        <dbReference type="EMBL" id="NEM97764.1"/>
    </source>
</evidence>
<dbReference type="AlphaFoldDB" id="A0A6B3LWF0"/>
<evidence type="ECO:0000259" key="2">
    <source>
        <dbReference type="Pfam" id="PF18962"/>
    </source>
</evidence>
<feature type="signal peptide" evidence="1">
    <location>
        <begin position="1"/>
        <end position="26"/>
    </location>
</feature>
<dbReference type="InterPro" id="IPR026444">
    <property type="entry name" value="Secre_tail"/>
</dbReference>
<dbReference type="NCBIfam" id="TIGR04183">
    <property type="entry name" value="Por_Secre_tail"/>
    <property type="match status" value="1"/>
</dbReference>
<sequence length="214" mass="22918">MRNILSRARTFLIAILCSTVTLTLQAQTTLTFTVSQPPALIVDAGINKSIKSGEQIILGGEPTAAGGSGTFTYAWVPVTGLSNPSIANPTARPTSTTTYTLTVSDGTKCSVSSTVQVIVDGITGIKDMSEELGIAVYPNPSNGSFFLTTDKHLLKGRVLVEIYNPVGKLIHSEAFIGHGEKLHKEIRINTNVRGIYLLRLTGEKLHVIQKIAIQ</sequence>
<dbReference type="RefSeq" id="WP_163914424.1">
    <property type="nucleotide sequence ID" value="NZ_JAAGWD010000003.1"/>
</dbReference>
<evidence type="ECO:0000256" key="1">
    <source>
        <dbReference type="SAM" id="SignalP"/>
    </source>
</evidence>
<dbReference type="EMBL" id="JAAGWD010000003">
    <property type="protein sequence ID" value="NEM97764.1"/>
    <property type="molecule type" value="Genomic_DNA"/>
</dbReference>
<feature type="chain" id="PRO_5025549452" evidence="1">
    <location>
        <begin position="27"/>
        <end position="214"/>
    </location>
</feature>
<evidence type="ECO:0000313" key="4">
    <source>
        <dbReference type="Proteomes" id="UP000474777"/>
    </source>
</evidence>
<name>A0A6B3LWF0_9BACT</name>
<accession>A0A6B3LWF0</accession>
<keyword evidence="4" id="KW-1185">Reference proteome</keyword>
<dbReference type="Pfam" id="PF18962">
    <property type="entry name" value="Por_Secre_tail"/>
    <property type="match status" value="1"/>
</dbReference>
<organism evidence="3 4">
    <name type="scientific">Pontibacter burrus</name>
    <dbReference type="NCBI Taxonomy" id="2704466"/>
    <lineage>
        <taxon>Bacteria</taxon>
        <taxon>Pseudomonadati</taxon>
        <taxon>Bacteroidota</taxon>
        <taxon>Cytophagia</taxon>
        <taxon>Cytophagales</taxon>
        <taxon>Hymenobacteraceae</taxon>
        <taxon>Pontibacter</taxon>
    </lineage>
</organism>
<protein>
    <submittedName>
        <fullName evidence="3">T9SS type A sorting domain-containing protein</fullName>
    </submittedName>
</protein>
<dbReference type="InterPro" id="IPR013783">
    <property type="entry name" value="Ig-like_fold"/>
</dbReference>
<comment type="caution">
    <text evidence="3">The sequence shown here is derived from an EMBL/GenBank/DDBJ whole genome shotgun (WGS) entry which is preliminary data.</text>
</comment>
<reference evidence="3 4" key="1">
    <citation type="submission" date="2020-02" db="EMBL/GenBank/DDBJ databases">
        <authorList>
            <person name="Kim M.K."/>
        </authorList>
    </citation>
    <scope>NUCLEOTIDE SEQUENCE [LARGE SCALE GENOMIC DNA]</scope>
    <source>
        <strain evidence="3 4">BT327</strain>
    </source>
</reference>